<keyword evidence="2" id="KW-0238">DNA-binding</keyword>
<reference evidence="2 3" key="1">
    <citation type="submission" date="2011-06" db="EMBL/GenBank/DDBJ databases">
        <authorList>
            <person name="Harkins D.M."/>
            <person name="Madupu R."/>
            <person name="Durkin A.S."/>
            <person name="Torralba M."/>
            <person name="Methe B."/>
            <person name="Sutton G.G."/>
            <person name="Nelson K.E."/>
        </authorList>
    </citation>
    <scope>NUCLEOTIDE SEQUENCE [LARGE SCALE GENOMIC DNA]</scope>
    <source>
        <strain evidence="2 3">SK1060</strain>
    </source>
</reference>
<dbReference type="PROSITE" id="PS50943">
    <property type="entry name" value="HTH_CROC1"/>
    <property type="match status" value="1"/>
</dbReference>
<dbReference type="EMBL" id="AFUP01000010">
    <property type="protein sequence ID" value="EGV06436.1"/>
    <property type="molecule type" value="Genomic_DNA"/>
</dbReference>
<gene>
    <name evidence="2" type="ORF">HMPREF1042_0153</name>
</gene>
<dbReference type="Pfam" id="PF01381">
    <property type="entry name" value="HTH_3"/>
    <property type="match status" value="1"/>
</dbReference>
<feature type="domain" description="HTH cro/C1-type" evidence="1">
    <location>
        <begin position="2"/>
        <end position="40"/>
    </location>
</feature>
<protein>
    <submittedName>
        <fullName evidence="2">DNA-binding helix-turn-helix protein</fullName>
    </submittedName>
</protein>
<accession>F9PAW3</accession>
<dbReference type="CDD" id="cd00093">
    <property type="entry name" value="HTH_XRE"/>
    <property type="match status" value="1"/>
</dbReference>
<dbReference type="SUPFAM" id="SSF47413">
    <property type="entry name" value="lambda repressor-like DNA-binding domains"/>
    <property type="match status" value="1"/>
</dbReference>
<evidence type="ECO:0000313" key="3">
    <source>
        <dbReference type="Proteomes" id="UP000003287"/>
    </source>
</evidence>
<evidence type="ECO:0000259" key="1">
    <source>
        <dbReference type="PROSITE" id="PS50943"/>
    </source>
</evidence>
<dbReference type="GO" id="GO:0003677">
    <property type="term" value="F:DNA binding"/>
    <property type="evidence" value="ECO:0007669"/>
    <property type="project" value="UniProtKB-KW"/>
</dbReference>
<dbReference type="AlphaFoldDB" id="F9PAW3"/>
<dbReference type="InterPro" id="IPR011990">
    <property type="entry name" value="TPR-like_helical_dom_sf"/>
</dbReference>
<organism evidence="2 3">
    <name type="scientific">Streptococcus constellatus subsp. pharyngis SK1060 = CCUG 46377</name>
    <dbReference type="NCBI Taxonomy" id="1035184"/>
    <lineage>
        <taxon>Bacteria</taxon>
        <taxon>Bacillati</taxon>
        <taxon>Bacillota</taxon>
        <taxon>Bacilli</taxon>
        <taxon>Lactobacillales</taxon>
        <taxon>Streptococcaceae</taxon>
        <taxon>Streptococcus</taxon>
        <taxon>Streptococcus anginosus group</taxon>
    </lineage>
</organism>
<proteinExistence type="predicted"/>
<dbReference type="InterPro" id="IPR010982">
    <property type="entry name" value="Lambda_DNA-bd_dom_sf"/>
</dbReference>
<dbReference type="Gene3D" id="1.25.40.10">
    <property type="entry name" value="Tetratricopeptide repeat domain"/>
    <property type="match status" value="1"/>
</dbReference>
<dbReference type="Proteomes" id="UP000003287">
    <property type="component" value="Unassembled WGS sequence"/>
</dbReference>
<sequence>MELGLSQKELAEGVCEQGQISRMEKGKYMPGSDLLYSLSKK</sequence>
<dbReference type="eggNOG" id="COG1396">
    <property type="taxonomic scope" value="Bacteria"/>
</dbReference>
<dbReference type="InterPro" id="IPR001387">
    <property type="entry name" value="Cro/C1-type_HTH"/>
</dbReference>
<evidence type="ECO:0000313" key="2">
    <source>
        <dbReference type="EMBL" id="EGV06436.1"/>
    </source>
</evidence>
<name>F9PAW3_STRCV</name>